<dbReference type="STRING" id="1844972.A7K91_23020"/>
<dbReference type="SUPFAM" id="SSF46689">
    <property type="entry name" value="Homeodomain-like"/>
    <property type="match status" value="1"/>
</dbReference>
<evidence type="ECO:0000256" key="2">
    <source>
        <dbReference type="ARBA" id="ARBA00023015"/>
    </source>
</evidence>
<feature type="DNA-binding region" description="H-T-H motif" evidence="5">
    <location>
        <begin position="31"/>
        <end position="50"/>
    </location>
</feature>
<keyword evidence="2" id="KW-0805">Transcription regulation</keyword>
<evidence type="ECO:0000256" key="4">
    <source>
        <dbReference type="ARBA" id="ARBA00023163"/>
    </source>
</evidence>
<accession>A0A1A5YCU8</accession>
<dbReference type="SUPFAM" id="SSF48498">
    <property type="entry name" value="Tetracyclin repressor-like, C-terminal domain"/>
    <property type="match status" value="1"/>
</dbReference>
<keyword evidence="4" id="KW-0804">Transcription</keyword>
<dbReference type="EMBL" id="LYPA01000073">
    <property type="protein sequence ID" value="OBR63441.1"/>
    <property type="molecule type" value="Genomic_DNA"/>
</dbReference>
<gene>
    <name evidence="7" type="ORF">A7K91_23020</name>
</gene>
<reference evidence="7 8" key="1">
    <citation type="submission" date="2016-05" db="EMBL/GenBank/DDBJ databases">
        <title>Paenibacillus oryzae. sp. nov., isolated from the rice root.</title>
        <authorList>
            <person name="Zhang J."/>
            <person name="Zhang X."/>
        </authorList>
    </citation>
    <scope>NUCLEOTIDE SEQUENCE [LARGE SCALE GENOMIC DNA]</scope>
    <source>
        <strain evidence="7 8">1DrF-4</strain>
    </source>
</reference>
<dbReference type="Proteomes" id="UP000092024">
    <property type="component" value="Unassembled WGS sequence"/>
</dbReference>
<protein>
    <submittedName>
        <fullName evidence="7">TetR family transcriptional regulator</fullName>
    </submittedName>
</protein>
<dbReference type="InterPro" id="IPR023772">
    <property type="entry name" value="DNA-bd_HTH_TetR-type_CS"/>
</dbReference>
<dbReference type="Pfam" id="PF13977">
    <property type="entry name" value="TetR_C_6"/>
    <property type="match status" value="1"/>
</dbReference>
<dbReference type="PROSITE" id="PS01081">
    <property type="entry name" value="HTH_TETR_1"/>
    <property type="match status" value="1"/>
</dbReference>
<keyword evidence="1" id="KW-0678">Repressor</keyword>
<dbReference type="Pfam" id="PF00440">
    <property type="entry name" value="TetR_N"/>
    <property type="match status" value="1"/>
</dbReference>
<evidence type="ECO:0000256" key="1">
    <source>
        <dbReference type="ARBA" id="ARBA00022491"/>
    </source>
</evidence>
<proteinExistence type="predicted"/>
<keyword evidence="3 5" id="KW-0238">DNA-binding</keyword>
<feature type="domain" description="HTH tetR-type" evidence="6">
    <location>
        <begin position="8"/>
        <end position="68"/>
    </location>
</feature>
<dbReference type="PROSITE" id="PS50977">
    <property type="entry name" value="HTH_TETR_2"/>
    <property type="match status" value="1"/>
</dbReference>
<dbReference type="InterPro" id="IPR001647">
    <property type="entry name" value="HTH_TetR"/>
</dbReference>
<name>A0A1A5YCU8_9BACL</name>
<dbReference type="InterPro" id="IPR036271">
    <property type="entry name" value="Tet_transcr_reg_TetR-rel_C_sf"/>
</dbReference>
<dbReference type="InterPro" id="IPR009057">
    <property type="entry name" value="Homeodomain-like_sf"/>
</dbReference>
<evidence type="ECO:0000259" key="6">
    <source>
        <dbReference type="PROSITE" id="PS50977"/>
    </source>
</evidence>
<dbReference type="PANTHER" id="PTHR30055">
    <property type="entry name" value="HTH-TYPE TRANSCRIPTIONAL REGULATOR RUTR"/>
    <property type="match status" value="1"/>
</dbReference>
<sequence length="196" mass="22460">MPKIVNHEEQRRLVAEAALRVIQHSGLEEATVRKVAKEAGLSAGSMRHYFSTQAELYIFCMNLIAERVEERLKALPYEGSLLSDLKELLLQLLPIDEERILEMEVWFVFQSKMLAYPELKTVSSAIQNGLYKASLFVLEELEKNKRLRPGLNIEVEAEKLYALIDGLAIHRMLHPTQLSVERMDELLESHLLSLCS</sequence>
<dbReference type="GO" id="GO:0000976">
    <property type="term" value="F:transcription cis-regulatory region binding"/>
    <property type="evidence" value="ECO:0007669"/>
    <property type="project" value="TreeGrafter"/>
</dbReference>
<evidence type="ECO:0000256" key="5">
    <source>
        <dbReference type="PROSITE-ProRule" id="PRU00335"/>
    </source>
</evidence>
<dbReference type="PANTHER" id="PTHR30055:SF226">
    <property type="entry name" value="HTH-TYPE TRANSCRIPTIONAL REGULATOR PKSA"/>
    <property type="match status" value="1"/>
</dbReference>
<organism evidence="7 8">
    <name type="scientific">Paenibacillus oryzae</name>
    <dbReference type="NCBI Taxonomy" id="1844972"/>
    <lineage>
        <taxon>Bacteria</taxon>
        <taxon>Bacillati</taxon>
        <taxon>Bacillota</taxon>
        <taxon>Bacilli</taxon>
        <taxon>Bacillales</taxon>
        <taxon>Paenibacillaceae</taxon>
        <taxon>Paenibacillus</taxon>
    </lineage>
</organism>
<dbReference type="GO" id="GO:0003700">
    <property type="term" value="F:DNA-binding transcription factor activity"/>
    <property type="evidence" value="ECO:0007669"/>
    <property type="project" value="TreeGrafter"/>
</dbReference>
<evidence type="ECO:0000313" key="8">
    <source>
        <dbReference type="Proteomes" id="UP000092024"/>
    </source>
</evidence>
<comment type="caution">
    <text evidence="7">The sequence shown here is derived from an EMBL/GenBank/DDBJ whole genome shotgun (WGS) entry which is preliminary data.</text>
</comment>
<dbReference type="AlphaFoldDB" id="A0A1A5YCU8"/>
<dbReference type="InterPro" id="IPR050109">
    <property type="entry name" value="HTH-type_TetR-like_transc_reg"/>
</dbReference>
<dbReference type="Gene3D" id="1.10.357.10">
    <property type="entry name" value="Tetracycline Repressor, domain 2"/>
    <property type="match status" value="1"/>
</dbReference>
<dbReference type="OrthoDB" id="9816296at2"/>
<dbReference type="InterPro" id="IPR039538">
    <property type="entry name" value="BetI_C"/>
</dbReference>
<evidence type="ECO:0000313" key="7">
    <source>
        <dbReference type="EMBL" id="OBR63441.1"/>
    </source>
</evidence>
<dbReference type="RefSeq" id="WP_068686413.1">
    <property type="nucleotide sequence ID" value="NZ_LYPA01000073.1"/>
</dbReference>
<keyword evidence="8" id="KW-1185">Reference proteome</keyword>
<evidence type="ECO:0000256" key="3">
    <source>
        <dbReference type="ARBA" id="ARBA00023125"/>
    </source>
</evidence>